<name>A0A6A6TKG7_9PLEO</name>
<dbReference type="SUPFAM" id="SSF52047">
    <property type="entry name" value="RNI-like"/>
    <property type="match status" value="1"/>
</dbReference>
<keyword evidence="2" id="KW-1185">Reference proteome</keyword>
<dbReference type="Gene3D" id="3.80.10.10">
    <property type="entry name" value="Ribonuclease Inhibitor"/>
    <property type="match status" value="1"/>
</dbReference>
<gene>
    <name evidence="1" type="ORF">K491DRAFT_689299</name>
</gene>
<sequence>MSVLLPLARVCRRFNDIAAELIYGGFSGRSLRKTEEFGQTIFANPKLANHVKHLHMGSFTGPCSTDTLTMMERGLRISPAYLHGGSNQSIGIGRITTYIACRCPHILSMELAGDIDSMLFVALNAAADHTLSAMHCLSQLRTLIIAPPKDQRCGTTHLSAIMKLPSLRKFVLRAGRSRGKAVGVGDLSEESMKTISRCSDQTSSIQELILDGRCLEDRDKADICILQAIRSCRTLTHFTYQMDFSVDLSSTSRKRTALLNALGLHQRTLQLIEIEDCSMSVRMPADGSQALRGLEEFNQLTTLALSSSTIFGASSLGLQVGDILPPRLQCLQLQYDDPTDPSGDNNFLKILRACIMNLSSLKEVHVSCRLAPFVNSGRLPLHFRHLERAFIAEGVVFTYSIEYIQGCLMCTERVAKNLQTLVASGPDGREIARHCYGLSLCGISCYDAHVSILDTEQLYLSSWDGVKGLIDMH</sequence>
<dbReference type="OrthoDB" id="3258555at2759"/>
<dbReference type="AlphaFoldDB" id="A0A6A6TKG7"/>
<organism evidence="1 2">
    <name type="scientific">Lophiostoma macrostomum CBS 122681</name>
    <dbReference type="NCBI Taxonomy" id="1314788"/>
    <lineage>
        <taxon>Eukaryota</taxon>
        <taxon>Fungi</taxon>
        <taxon>Dikarya</taxon>
        <taxon>Ascomycota</taxon>
        <taxon>Pezizomycotina</taxon>
        <taxon>Dothideomycetes</taxon>
        <taxon>Pleosporomycetidae</taxon>
        <taxon>Pleosporales</taxon>
        <taxon>Lophiostomataceae</taxon>
        <taxon>Lophiostoma</taxon>
    </lineage>
</organism>
<dbReference type="InterPro" id="IPR032675">
    <property type="entry name" value="LRR_dom_sf"/>
</dbReference>
<dbReference type="EMBL" id="MU004307">
    <property type="protein sequence ID" value="KAF2659443.1"/>
    <property type="molecule type" value="Genomic_DNA"/>
</dbReference>
<proteinExistence type="predicted"/>
<reference evidence="1" key="1">
    <citation type="journal article" date="2020" name="Stud. Mycol.">
        <title>101 Dothideomycetes genomes: a test case for predicting lifestyles and emergence of pathogens.</title>
        <authorList>
            <person name="Haridas S."/>
            <person name="Albert R."/>
            <person name="Binder M."/>
            <person name="Bloem J."/>
            <person name="Labutti K."/>
            <person name="Salamov A."/>
            <person name="Andreopoulos B."/>
            <person name="Baker S."/>
            <person name="Barry K."/>
            <person name="Bills G."/>
            <person name="Bluhm B."/>
            <person name="Cannon C."/>
            <person name="Castanera R."/>
            <person name="Culley D."/>
            <person name="Daum C."/>
            <person name="Ezra D."/>
            <person name="Gonzalez J."/>
            <person name="Henrissat B."/>
            <person name="Kuo A."/>
            <person name="Liang C."/>
            <person name="Lipzen A."/>
            <person name="Lutzoni F."/>
            <person name="Magnuson J."/>
            <person name="Mondo S."/>
            <person name="Nolan M."/>
            <person name="Ohm R."/>
            <person name="Pangilinan J."/>
            <person name="Park H.-J."/>
            <person name="Ramirez L."/>
            <person name="Alfaro M."/>
            <person name="Sun H."/>
            <person name="Tritt A."/>
            <person name="Yoshinaga Y."/>
            <person name="Zwiers L.-H."/>
            <person name="Turgeon B."/>
            <person name="Goodwin S."/>
            <person name="Spatafora J."/>
            <person name="Crous P."/>
            <person name="Grigoriev I."/>
        </authorList>
    </citation>
    <scope>NUCLEOTIDE SEQUENCE</scope>
    <source>
        <strain evidence="1">CBS 122681</strain>
    </source>
</reference>
<protein>
    <recommendedName>
        <fullName evidence="3">F-box domain-containing protein</fullName>
    </recommendedName>
</protein>
<dbReference type="Proteomes" id="UP000799324">
    <property type="component" value="Unassembled WGS sequence"/>
</dbReference>
<evidence type="ECO:0000313" key="2">
    <source>
        <dbReference type="Proteomes" id="UP000799324"/>
    </source>
</evidence>
<evidence type="ECO:0008006" key="3">
    <source>
        <dbReference type="Google" id="ProtNLM"/>
    </source>
</evidence>
<accession>A0A6A6TKG7</accession>
<evidence type="ECO:0000313" key="1">
    <source>
        <dbReference type="EMBL" id="KAF2659443.1"/>
    </source>
</evidence>